<proteinExistence type="predicted"/>
<keyword evidence="1" id="KW-0472">Membrane</keyword>
<evidence type="ECO:0000313" key="2">
    <source>
        <dbReference type="EMBL" id="PQL20127.1"/>
    </source>
</evidence>
<dbReference type="AlphaFoldDB" id="A0A2S7ZAI7"/>
<evidence type="ECO:0000313" key="3">
    <source>
        <dbReference type="Proteomes" id="UP000237916"/>
    </source>
</evidence>
<dbReference type="Proteomes" id="UP000237916">
    <property type="component" value="Unassembled WGS sequence"/>
</dbReference>
<dbReference type="OrthoDB" id="1630566at2"/>
<name>A0A2S7ZAI7_9FIRM</name>
<dbReference type="EMBL" id="PPDB01000003">
    <property type="protein sequence ID" value="PQL20127.1"/>
    <property type="molecule type" value="Genomic_DNA"/>
</dbReference>
<keyword evidence="1" id="KW-0812">Transmembrane</keyword>
<comment type="caution">
    <text evidence="2">The sequence shown here is derived from an EMBL/GenBank/DDBJ whole genome shotgun (WGS) entry which is preliminary data.</text>
</comment>
<reference evidence="2 3" key="1">
    <citation type="submission" date="2018-01" db="EMBL/GenBank/DDBJ databases">
        <title>Draft genome sequences of clinical isolates and type strains of oral Veillonella including Veillonella infantum sp., nov.</title>
        <authorList>
            <person name="Mashima I."/>
            <person name="Liao Y.-C."/>
            <person name="Sabharwal A."/>
            <person name="Haase E.M."/>
            <person name="Nakazawa F."/>
            <person name="Scannapieco F.A."/>
        </authorList>
    </citation>
    <scope>NUCLEOTIDE SEQUENCE [LARGE SCALE GENOMIC DNA]</scope>
    <source>
        <strain evidence="2 3">JCM 15641</strain>
    </source>
</reference>
<gene>
    <name evidence="2" type="ORF">VEHSUH05_03395</name>
</gene>
<keyword evidence="1" id="KW-1133">Transmembrane helix</keyword>
<accession>A0A2S7ZAI7</accession>
<dbReference type="RefSeq" id="WP_105090721.1">
    <property type="nucleotide sequence ID" value="NZ_PPDB01000003.1"/>
</dbReference>
<evidence type="ECO:0000256" key="1">
    <source>
        <dbReference type="SAM" id="Phobius"/>
    </source>
</evidence>
<protein>
    <submittedName>
        <fullName evidence="2">Uncharacterized protein</fullName>
    </submittedName>
</protein>
<organism evidence="2 3">
    <name type="scientific">Veillonella denticariosi JCM 15641</name>
    <dbReference type="NCBI Taxonomy" id="1298594"/>
    <lineage>
        <taxon>Bacteria</taxon>
        <taxon>Bacillati</taxon>
        <taxon>Bacillota</taxon>
        <taxon>Negativicutes</taxon>
        <taxon>Veillonellales</taxon>
        <taxon>Veillonellaceae</taxon>
        <taxon>Veillonella</taxon>
    </lineage>
</organism>
<sequence length="129" mass="15216">MDIKFIKFIIKYILLGIITSMSFFLVLHISNYYAINRYPYASNLYIEVFKLYNEEILKEISWTKLYHKMGVSESTKIRVIGKVDKNMGTKMQSNYTLLDENHLMYVSKGVDDDYLLIFDNESLVIGIFQ</sequence>
<dbReference type="STRING" id="1298594.GCA_001312465_01754"/>
<keyword evidence="3" id="KW-1185">Reference proteome</keyword>
<feature type="transmembrane region" description="Helical" evidence="1">
    <location>
        <begin position="12"/>
        <end position="34"/>
    </location>
</feature>